<dbReference type="Proteomes" id="UP000192527">
    <property type="component" value="Chromosome"/>
</dbReference>
<dbReference type="EMBL" id="CP020772">
    <property type="protein sequence ID" value="ARI77811.1"/>
    <property type="molecule type" value="Genomic_DNA"/>
</dbReference>
<protein>
    <submittedName>
        <fullName evidence="2">Uncharacterized protein</fullName>
    </submittedName>
</protein>
<feature type="signal peptide" evidence="1">
    <location>
        <begin position="1"/>
        <end position="22"/>
    </location>
</feature>
<proteinExistence type="predicted"/>
<dbReference type="OrthoDB" id="2455934at2"/>
<evidence type="ECO:0000256" key="1">
    <source>
        <dbReference type="SAM" id="SignalP"/>
    </source>
</evidence>
<organism evidence="2 3">
    <name type="scientific">Halobacillus mangrovi</name>
    <dbReference type="NCBI Taxonomy" id="402384"/>
    <lineage>
        <taxon>Bacteria</taxon>
        <taxon>Bacillati</taxon>
        <taxon>Bacillota</taxon>
        <taxon>Bacilli</taxon>
        <taxon>Bacillales</taxon>
        <taxon>Bacillaceae</taxon>
        <taxon>Halobacillus</taxon>
    </lineage>
</organism>
<accession>A0A1W5ZX37</accession>
<dbReference type="KEGG" id="hmn:HM131_13555"/>
<keyword evidence="1" id="KW-0732">Signal</keyword>
<name>A0A1W5ZX37_9BACI</name>
<evidence type="ECO:0000313" key="2">
    <source>
        <dbReference type="EMBL" id="ARI77811.1"/>
    </source>
</evidence>
<keyword evidence="3" id="KW-1185">Reference proteome</keyword>
<sequence>MKQLVILIVSILLVVVGCESTATEKNSNQGSAIDQKIRENVWSYVERSEIALREKEAWLTGEIEEKVIDEEIASHQNLDGDYLNETVLKVTPGDSEKRDAYPTILVDPDTQEVIAVLAGY</sequence>
<dbReference type="PROSITE" id="PS51257">
    <property type="entry name" value="PROKAR_LIPOPROTEIN"/>
    <property type="match status" value="1"/>
</dbReference>
<evidence type="ECO:0000313" key="3">
    <source>
        <dbReference type="Proteomes" id="UP000192527"/>
    </source>
</evidence>
<feature type="chain" id="PRO_5012122429" evidence="1">
    <location>
        <begin position="23"/>
        <end position="120"/>
    </location>
</feature>
<dbReference type="RefSeq" id="WP_085030272.1">
    <property type="nucleotide sequence ID" value="NZ_CP020772.1"/>
</dbReference>
<reference evidence="2 3" key="1">
    <citation type="submission" date="2017-04" db="EMBL/GenBank/DDBJ databases">
        <title>The whole genome sequencing and assembly of Halobacillus mangrovi strain.</title>
        <authorList>
            <person name="Lee S.-J."/>
            <person name="Park M.-K."/>
            <person name="Kim J.-Y."/>
            <person name="Lee Y.-J."/>
            <person name="Yi H."/>
            <person name="Bahn Y.-S."/>
            <person name="Kim J.F."/>
            <person name="Lee D.-W."/>
        </authorList>
    </citation>
    <scope>NUCLEOTIDE SEQUENCE [LARGE SCALE GENOMIC DNA]</scope>
    <source>
        <strain evidence="2 3">KTB 131</strain>
    </source>
</reference>
<dbReference type="STRING" id="402384.HM131_13555"/>
<gene>
    <name evidence="2" type="ORF">HM131_13555</name>
</gene>
<dbReference type="AlphaFoldDB" id="A0A1W5ZX37"/>